<protein>
    <submittedName>
        <fullName evidence="1">T9SS type B sorting domain-containing protein</fullName>
    </submittedName>
</protein>
<feature type="non-terminal residue" evidence="1">
    <location>
        <position position="1"/>
    </location>
</feature>
<dbReference type="NCBIfam" id="TIGR04131">
    <property type="entry name" value="Bac_Flav_CTERM"/>
    <property type="match status" value="1"/>
</dbReference>
<gene>
    <name evidence="1" type="ORF">GD597_21465</name>
</gene>
<dbReference type="Pfam" id="PF13585">
    <property type="entry name" value="CHU_C"/>
    <property type="match status" value="1"/>
</dbReference>
<dbReference type="InterPro" id="IPR025667">
    <property type="entry name" value="SprB_repeat"/>
</dbReference>
<dbReference type="EMBL" id="WHPF01000028">
    <property type="protein sequence ID" value="NNV58042.1"/>
    <property type="molecule type" value="Genomic_DNA"/>
</dbReference>
<dbReference type="Proteomes" id="UP000598971">
    <property type="component" value="Unassembled WGS sequence"/>
</dbReference>
<dbReference type="RefSeq" id="WP_171609997.1">
    <property type="nucleotide sequence ID" value="NZ_WHPF01000028.1"/>
</dbReference>
<organism evidence="1 2">
    <name type="scientific">Limnovirga soli</name>
    <dbReference type="NCBI Taxonomy" id="2656915"/>
    <lineage>
        <taxon>Bacteria</taxon>
        <taxon>Pseudomonadati</taxon>
        <taxon>Bacteroidota</taxon>
        <taxon>Chitinophagia</taxon>
        <taxon>Chitinophagales</taxon>
        <taxon>Chitinophagaceae</taxon>
        <taxon>Limnovirga</taxon>
    </lineage>
</organism>
<accession>A0A8J8FK13</accession>
<sequence>VTAGSSTASCGNNNGSITATATGGTAPLQYSINGTTFQAGNVFSGVGAGTYTVSVKDANGCIGTTTVTVSNSGAATVTAVNTSATCNSVNGSITVNATGGTAPLQYSIDGINFKLNNVFTGLNAGNYTVVVKDANGCLSNTITNVGLINSVLANAGTDLSVCAGTTTQLSAGSDATTIIWQPETWLSDAKILNPYATPPVTSTYTIIAQTGTCIQKDSVTIYVNPLPVAKAGADTTICFGTNVQLHASGGVAYSWLPATYLSNSFIANPIVQHPQSSLSYMVVVVDSNGCKSAKPDSINIVVTPKLTVFAGRDTSIAINQPLQLNATDINNIGFVNYSWSPVYGLDNPLIQNPVAILDKDQVYTVLATTANGCTASDNLVVKVYMGPDIFVPTAFTPNKDGLNDIFKPIPTGIKEFKFFTVFNRFGQIVYNTTNQQNGWDGIFNGMKQAPGTYVWQVKGIAYDGKVIYKKGTVVLIR</sequence>
<reference evidence="1" key="1">
    <citation type="submission" date="2019-10" db="EMBL/GenBank/DDBJ databases">
        <title>Draft genome sequence of Panacibacter sp. KCS-6.</title>
        <authorList>
            <person name="Yim K.J."/>
        </authorList>
    </citation>
    <scope>NUCLEOTIDE SEQUENCE</scope>
    <source>
        <strain evidence="1">KCS-6</strain>
    </source>
</reference>
<proteinExistence type="predicted"/>
<name>A0A8J8FK13_9BACT</name>
<dbReference type="Pfam" id="PF13573">
    <property type="entry name" value="SprB"/>
    <property type="match status" value="2"/>
</dbReference>
<evidence type="ECO:0000313" key="2">
    <source>
        <dbReference type="Proteomes" id="UP000598971"/>
    </source>
</evidence>
<comment type="caution">
    <text evidence="1">The sequence shown here is derived from an EMBL/GenBank/DDBJ whole genome shotgun (WGS) entry which is preliminary data.</text>
</comment>
<keyword evidence="2" id="KW-1185">Reference proteome</keyword>
<dbReference type="AlphaFoldDB" id="A0A8J8FK13"/>
<evidence type="ECO:0000313" key="1">
    <source>
        <dbReference type="EMBL" id="NNV58042.1"/>
    </source>
</evidence>
<dbReference type="InterPro" id="IPR026341">
    <property type="entry name" value="T9SS_type_B"/>
</dbReference>